<feature type="domain" description="Protein kinase" evidence="2">
    <location>
        <begin position="1"/>
        <end position="274"/>
    </location>
</feature>
<dbReference type="PANTHER" id="PTHR47976">
    <property type="entry name" value="G-TYPE LECTIN S-RECEPTOR-LIKE SERINE/THREONINE-PROTEIN KINASE SD2-5"/>
    <property type="match status" value="1"/>
</dbReference>
<name>A0A067DW20_CITSI</name>
<dbReference type="GO" id="GO:0005524">
    <property type="term" value="F:ATP binding"/>
    <property type="evidence" value="ECO:0007669"/>
    <property type="project" value="InterPro"/>
</dbReference>
<accession>A0A067DW20</accession>
<dbReference type="AlphaFoldDB" id="A0A067DW20"/>
<dbReference type="Proteomes" id="UP000027120">
    <property type="component" value="Unassembled WGS sequence"/>
</dbReference>
<dbReference type="InterPro" id="IPR011009">
    <property type="entry name" value="Kinase-like_dom_sf"/>
</dbReference>
<evidence type="ECO:0000313" key="4">
    <source>
        <dbReference type="Proteomes" id="UP000027120"/>
    </source>
</evidence>
<dbReference type="EMBL" id="KK785432">
    <property type="protein sequence ID" value="KDO42816.1"/>
    <property type="molecule type" value="Genomic_DNA"/>
</dbReference>
<evidence type="ECO:0000256" key="1">
    <source>
        <dbReference type="ARBA" id="ARBA00022729"/>
    </source>
</evidence>
<evidence type="ECO:0000259" key="2">
    <source>
        <dbReference type="PROSITE" id="PS50011"/>
    </source>
</evidence>
<gene>
    <name evidence="3" type="ORF">CISIN_1g048314mg</name>
</gene>
<dbReference type="SMART" id="SM00220">
    <property type="entry name" value="S_TKc"/>
    <property type="match status" value="1"/>
</dbReference>
<dbReference type="PROSITE" id="PS00108">
    <property type="entry name" value="PROTEIN_KINASE_ST"/>
    <property type="match status" value="1"/>
</dbReference>
<sequence length="274" mass="31090">QSEQTSSTSAWIARSSLCTKLRNFCRSSLNDRNSPRSKSVWSCMRALMATVNSPYSPSRPLTLTSIVSRVSWTTDIEVSSVAMRGSKPSTEAALDLPWDLAYIIFCSAERNPYWNQRVRIALDVAKGILYLHDECEPPILHCDIKPQNILMDEFWTAKISDFGLAKLLSDKGCMAPECYKRTPISVKADVYGYGIVLLETICCWENMEIDASKPEEIILTNWVYKCFINRELNKLVRGTEVDKKNLENLVKVGLWCVQDEPALRPSMKCVVMML</sequence>
<dbReference type="SUPFAM" id="SSF56112">
    <property type="entry name" value="Protein kinase-like (PK-like)"/>
    <property type="match status" value="1"/>
</dbReference>
<dbReference type="Pfam" id="PF00069">
    <property type="entry name" value="Pkinase"/>
    <property type="match status" value="1"/>
</dbReference>
<dbReference type="InterPro" id="IPR008271">
    <property type="entry name" value="Ser/Thr_kinase_AS"/>
</dbReference>
<keyword evidence="4" id="KW-1185">Reference proteome</keyword>
<organism evidence="3 4">
    <name type="scientific">Citrus sinensis</name>
    <name type="common">Sweet orange</name>
    <name type="synonym">Citrus aurantium var. sinensis</name>
    <dbReference type="NCBI Taxonomy" id="2711"/>
    <lineage>
        <taxon>Eukaryota</taxon>
        <taxon>Viridiplantae</taxon>
        <taxon>Streptophyta</taxon>
        <taxon>Embryophyta</taxon>
        <taxon>Tracheophyta</taxon>
        <taxon>Spermatophyta</taxon>
        <taxon>Magnoliopsida</taxon>
        <taxon>eudicotyledons</taxon>
        <taxon>Gunneridae</taxon>
        <taxon>Pentapetalae</taxon>
        <taxon>rosids</taxon>
        <taxon>malvids</taxon>
        <taxon>Sapindales</taxon>
        <taxon>Rutaceae</taxon>
        <taxon>Aurantioideae</taxon>
        <taxon>Citrus</taxon>
    </lineage>
</organism>
<dbReference type="InterPro" id="IPR051343">
    <property type="entry name" value="G-type_lectin_kinases/EP1-like"/>
</dbReference>
<dbReference type="SMR" id="A0A067DW20"/>
<reference evidence="3 4" key="1">
    <citation type="submission" date="2014-04" db="EMBL/GenBank/DDBJ databases">
        <authorList>
            <consortium name="International Citrus Genome Consortium"/>
            <person name="Gmitter F."/>
            <person name="Chen C."/>
            <person name="Farmerie W."/>
            <person name="Harkins T."/>
            <person name="Desany B."/>
            <person name="Mohiuddin M."/>
            <person name="Kodira C."/>
            <person name="Borodovsky M."/>
            <person name="Lomsadze A."/>
            <person name="Burns P."/>
            <person name="Jenkins J."/>
            <person name="Prochnik S."/>
            <person name="Shu S."/>
            <person name="Chapman J."/>
            <person name="Pitluck S."/>
            <person name="Schmutz J."/>
            <person name="Rokhsar D."/>
        </authorList>
    </citation>
    <scope>NUCLEOTIDE SEQUENCE</scope>
</reference>
<dbReference type="PANTHER" id="PTHR47976:SF27">
    <property type="entry name" value="RECEPTOR-LIKE SERINE_THREONINE-PROTEIN KINASE"/>
    <property type="match status" value="1"/>
</dbReference>
<keyword evidence="1" id="KW-0732">Signal</keyword>
<dbReference type="GO" id="GO:0004672">
    <property type="term" value="F:protein kinase activity"/>
    <property type="evidence" value="ECO:0000318"/>
    <property type="project" value="GO_Central"/>
</dbReference>
<feature type="non-terminal residue" evidence="3">
    <location>
        <position position="1"/>
    </location>
</feature>
<dbReference type="InterPro" id="IPR000719">
    <property type="entry name" value="Prot_kinase_dom"/>
</dbReference>
<dbReference type="Gene3D" id="1.10.510.10">
    <property type="entry name" value="Transferase(Phosphotransferase) domain 1"/>
    <property type="match status" value="1"/>
</dbReference>
<dbReference type="PROSITE" id="PS50011">
    <property type="entry name" value="PROTEIN_KINASE_DOM"/>
    <property type="match status" value="1"/>
</dbReference>
<evidence type="ECO:0000313" key="3">
    <source>
        <dbReference type="EMBL" id="KDO42816.1"/>
    </source>
</evidence>
<proteinExistence type="predicted"/>
<protein>
    <recommendedName>
        <fullName evidence="2">Protein kinase domain-containing protein</fullName>
    </recommendedName>
</protein>